<gene>
    <name evidence="1" type="ORF">Glove_593g20</name>
</gene>
<accession>A0A397GAK8</accession>
<name>A0A397GAK8_9GLOM</name>
<keyword evidence="2" id="KW-1185">Reference proteome</keyword>
<evidence type="ECO:0000313" key="2">
    <source>
        <dbReference type="Proteomes" id="UP000266861"/>
    </source>
</evidence>
<protein>
    <submittedName>
        <fullName evidence="1">Uncharacterized protein</fullName>
    </submittedName>
</protein>
<evidence type="ECO:0000313" key="1">
    <source>
        <dbReference type="EMBL" id="RHZ47099.1"/>
    </source>
</evidence>
<sequence length="239" mass="27275">METIDAFFERHETAGYKFDIDSEGNVFIVEMEGPEHTSVIELLIDYFKIPNGVEVNSVRKNPFGCLIFGCNQFYNLFTTSTPPRQRRFGCTVRPRLSQRHLEIPPVDKGGRPHARIMCEIAVSQSYADLKAKCERWMRQEYAMLWSPTPKQVTVARQPGVFVEEWNFGTIDYYNVLTTACAGPGLPNYQINIPVHNVFWNPPIVGVPNTARYVTAIPASPNFTIDLFQIQQVVLQNQNN</sequence>
<comment type="caution">
    <text evidence="1">The sequence shown here is derived from an EMBL/GenBank/DDBJ whole genome shotgun (WGS) entry which is preliminary data.</text>
</comment>
<organism evidence="1 2">
    <name type="scientific">Diversispora epigaea</name>
    <dbReference type="NCBI Taxonomy" id="1348612"/>
    <lineage>
        <taxon>Eukaryota</taxon>
        <taxon>Fungi</taxon>
        <taxon>Fungi incertae sedis</taxon>
        <taxon>Mucoromycota</taxon>
        <taxon>Glomeromycotina</taxon>
        <taxon>Glomeromycetes</taxon>
        <taxon>Diversisporales</taxon>
        <taxon>Diversisporaceae</taxon>
        <taxon>Diversispora</taxon>
    </lineage>
</organism>
<reference evidence="1 2" key="1">
    <citation type="submission" date="2018-08" db="EMBL/GenBank/DDBJ databases">
        <title>Genome and evolution of the arbuscular mycorrhizal fungus Diversispora epigaea (formerly Glomus versiforme) and its bacterial endosymbionts.</title>
        <authorList>
            <person name="Sun X."/>
            <person name="Fei Z."/>
            <person name="Harrison M."/>
        </authorList>
    </citation>
    <scope>NUCLEOTIDE SEQUENCE [LARGE SCALE GENOMIC DNA]</scope>
    <source>
        <strain evidence="1 2">IT104</strain>
    </source>
</reference>
<dbReference type="EMBL" id="PQFF01000496">
    <property type="protein sequence ID" value="RHZ47099.1"/>
    <property type="molecule type" value="Genomic_DNA"/>
</dbReference>
<dbReference type="AlphaFoldDB" id="A0A397GAK8"/>
<dbReference type="Proteomes" id="UP000266861">
    <property type="component" value="Unassembled WGS sequence"/>
</dbReference>
<dbReference type="OrthoDB" id="2325915at2759"/>
<proteinExistence type="predicted"/>